<accession>A0ACC3TFI8</accession>
<sequence length="97" mass="10601">GFVTVLVGLKADLRTDPDTLAALEERNEKVISLEEGQRLTSKMGTKYFECSAINYEGIHEPISEVVSLALATNKVKVNTRKDGCCSIICGHRSVNFA</sequence>
<gene>
    <name evidence="1" type="ORF">V1517DRAFT_267225</name>
</gene>
<name>A0ACC3TFI8_9ASCO</name>
<evidence type="ECO:0000313" key="2">
    <source>
        <dbReference type="Proteomes" id="UP001489719"/>
    </source>
</evidence>
<comment type="caution">
    <text evidence="1">The sequence shown here is derived from an EMBL/GenBank/DDBJ whole genome shotgun (WGS) entry which is preliminary data.</text>
</comment>
<protein>
    <submittedName>
        <fullName evidence="1">Uncharacterized protein</fullName>
    </submittedName>
</protein>
<reference evidence="2" key="1">
    <citation type="journal article" date="2024" name="Front. Bioeng. Biotechnol.">
        <title>Genome-scale model development and genomic sequencing of the oleaginous clade Lipomyces.</title>
        <authorList>
            <person name="Czajka J.J."/>
            <person name="Han Y."/>
            <person name="Kim J."/>
            <person name="Mondo S.J."/>
            <person name="Hofstad B.A."/>
            <person name="Robles A."/>
            <person name="Haridas S."/>
            <person name="Riley R."/>
            <person name="LaButti K."/>
            <person name="Pangilinan J."/>
            <person name="Andreopoulos W."/>
            <person name="Lipzen A."/>
            <person name="Yan J."/>
            <person name="Wang M."/>
            <person name="Ng V."/>
            <person name="Grigoriev I.V."/>
            <person name="Spatafora J.W."/>
            <person name="Magnuson J.K."/>
            <person name="Baker S.E."/>
            <person name="Pomraning K.R."/>
        </authorList>
    </citation>
    <scope>NUCLEOTIDE SEQUENCE [LARGE SCALE GENOMIC DNA]</scope>
    <source>
        <strain evidence="2">CBS 10300</strain>
    </source>
</reference>
<feature type="non-terminal residue" evidence="1">
    <location>
        <position position="1"/>
    </location>
</feature>
<keyword evidence="2" id="KW-1185">Reference proteome</keyword>
<dbReference type="EMBL" id="MU970277">
    <property type="protein sequence ID" value="KAK9318878.1"/>
    <property type="molecule type" value="Genomic_DNA"/>
</dbReference>
<dbReference type="Proteomes" id="UP001489719">
    <property type="component" value="Unassembled WGS sequence"/>
</dbReference>
<evidence type="ECO:0000313" key="1">
    <source>
        <dbReference type="EMBL" id="KAK9318878.1"/>
    </source>
</evidence>
<organism evidence="1 2">
    <name type="scientific">Lipomyces orientalis</name>
    <dbReference type="NCBI Taxonomy" id="1233043"/>
    <lineage>
        <taxon>Eukaryota</taxon>
        <taxon>Fungi</taxon>
        <taxon>Dikarya</taxon>
        <taxon>Ascomycota</taxon>
        <taxon>Saccharomycotina</taxon>
        <taxon>Lipomycetes</taxon>
        <taxon>Lipomycetales</taxon>
        <taxon>Lipomycetaceae</taxon>
        <taxon>Lipomyces</taxon>
    </lineage>
</organism>
<proteinExistence type="predicted"/>